<dbReference type="AlphaFoldDB" id="I2G7F2"/>
<proteinExistence type="evidence at transcript level"/>
<protein>
    <submittedName>
        <fullName evidence="1">EC72 protein</fullName>
    </submittedName>
</protein>
<evidence type="ECO:0000313" key="1">
    <source>
        <dbReference type="EMBL" id="CCF70954.1"/>
    </source>
</evidence>
<reference evidence="1" key="2">
    <citation type="submission" date="2012-01" db="EMBL/GenBank/DDBJ databases">
        <authorList>
            <person name="Kleemann D."/>
        </authorList>
    </citation>
    <scope>NUCLEOTIDE SEQUENCE</scope>
    <source>
        <strain evidence="1">IMI349063A</strain>
        <tissue evidence="1">Infected leaf material</tissue>
    </source>
</reference>
<dbReference type="EMBL" id="HE651235">
    <property type="protein sequence ID" value="CCF70954.1"/>
    <property type="molecule type" value="mRNA"/>
</dbReference>
<sequence>MLVWLGWLLGSSAGTATGFILSSRLHRGVGQPVDRHAKG</sequence>
<reference evidence="1" key="1">
    <citation type="journal article" date="2012" name="PLoS Pathog.">
        <title>Sequential delivery of host-induced virulence effectors by appressoria and intracellular hyphae of the phytopathogen Colletotrichum higginsianum.</title>
        <authorList>
            <person name="Kleemann J."/>
            <person name="Rincon-Rivera L.J."/>
            <person name="Takahara H."/>
            <person name="Neumann U."/>
            <person name="van Themaat E.V.L."/>
            <person name="van der Does H.C."/>
            <person name="Hacquard S."/>
            <person name="Stueber K."/>
            <person name="Will I."/>
            <person name="Schmalenbach W."/>
            <person name="Schmelzer E."/>
            <person name="O'Connell R."/>
        </authorList>
    </citation>
    <scope>NUCLEOTIDE SEQUENCE</scope>
    <source>
        <strain evidence="1">IMI349063A</strain>
        <tissue evidence="1">Infected leaf material</tissue>
    </source>
</reference>
<organism evidence="1">
    <name type="scientific">Colletotrichum higginsianum</name>
    <dbReference type="NCBI Taxonomy" id="80884"/>
    <lineage>
        <taxon>Eukaryota</taxon>
        <taxon>Fungi</taxon>
        <taxon>Dikarya</taxon>
        <taxon>Ascomycota</taxon>
        <taxon>Pezizomycotina</taxon>
        <taxon>Sordariomycetes</taxon>
        <taxon>Hypocreomycetidae</taxon>
        <taxon>Glomerellales</taxon>
        <taxon>Glomerellaceae</taxon>
        <taxon>Colletotrichum</taxon>
        <taxon>Colletotrichum destructivum species complex</taxon>
    </lineage>
</organism>
<name>I2G7F2_9PEZI</name>
<gene>
    <name evidence="1" type="primary">EC72</name>
</gene>
<accession>I2G7F2</accession>